<dbReference type="PANTHER" id="PTHR42802:SF1">
    <property type="entry name" value="L-ORNITHINE N(5)-MONOOXYGENASE"/>
    <property type="match status" value="1"/>
</dbReference>
<evidence type="ECO:0000256" key="2">
    <source>
        <dbReference type="ARBA" id="ARBA00004924"/>
    </source>
</evidence>
<evidence type="ECO:0000256" key="5">
    <source>
        <dbReference type="ARBA" id="ARBA00022827"/>
    </source>
</evidence>
<keyword evidence="4" id="KW-0285">Flavoprotein</keyword>
<keyword evidence="7" id="KW-0560">Oxidoreductase</keyword>
<name>A0A150SZK3_SORCE</name>
<sequence length="422" mass="47745">MKSSAKLDAIGVGIGPFNLSAAALCAPIPGLRTLFLDRKREFSWHPGLLISGATIQTSHLKDLVTLADPRSAYGFLSYLHAHGRMYRFNTANFKGVERAEFDDYFRWVSKQLTNLRFGVDVESLDFDGDHFVVNGDPEYTAKNLILGTGLSRCIPECAEPLLGDDVFHGDTLLNKERNWTDRRVAIVGGGQSGAEIFNYLISSEQRMPSQLCWVSSRSSYLPLDDSPFTNELFTPGYSNYFFELPLDQRIFAVESQKLASDGISMSLLEEIYRRLYSLEFLRTKKPEIILRPNRRMAGLSRSAAGDYCVTMTELTTKRTSEVVADIVILCTGYEYRIPRFLSPLRERIRVEKGGYVYNRDFSIKWDGPAHNKIYVQNAAINARGIADPNLSLMAWRSANIINDLVGEQIYKVQNSKELQLWI</sequence>
<evidence type="ECO:0000256" key="4">
    <source>
        <dbReference type="ARBA" id="ARBA00022630"/>
    </source>
</evidence>
<dbReference type="InterPro" id="IPR025700">
    <property type="entry name" value="Lys/Orn_oxygenase"/>
</dbReference>
<comment type="similarity">
    <text evidence="3">Belongs to the lysine N(6)-hydroxylase/L-ornithine N(5)-oxygenase family.</text>
</comment>
<dbReference type="Gene3D" id="3.50.50.60">
    <property type="entry name" value="FAD/NAD(P)-binding domain"/>
    <property type="match status" value="1"/>
</dbReference>
<evidence type="ECO:0000313" key="9">
    <source>
        <dbReference type="Proteomes" id="UP000075515"/>
    </source>
</evidence>
<dbReference type="Proteomes" id="UP000075515">
    <property type="component" value="Unassembled WGS sequence"/>
</dbReference>
<gene>
    <name evidence="8" type="ORF">BE18_04640</name>
</gene>
<dbReference type="PRINTS" id="PR00368">
    <property type="entry name" value="FADPNR"/>
</dbReference>
<proteinExistence type="inferred from homology"/>
<keyword evidence="5" id="KW-0274">FAD</keyword>
<reference evidence="8 9" key="1">
    <citation type="submission" date="2014-02" db="EMBL/GenBank/DDBJ databases">
        <title>The small core and large imbalanced accessory genome model reveals a collaborative survival strategy of Sorangium cellulosum strains in nature.</title>
        <authorList>
            <person name="Han K."/>
            <person name="Peng R."/>
            <person name="Blom J."/>
            <person name="Li Y.-Z."/>
        </authorList>
    </citation>
    <scope>NUCLEOTIDE SEQUENCE [LARGE SCALE GENOMIC DNA]</scope>
    <source>
        <strain evidence="8 9">So0149</strain>
    </source>
</reference>
<keyword evidence="6" id="KW-0521">NADP</keyword>
<evidence type="ECO:0000256" key="7">
    <source>
        <dbReference type="ARBA" id="ARBA00023002"/>
    </source>
</evidence>
<comment type="cofactor">
    <cofactor evidence="1">
        <name>FAD</name>
        <dbReference type="ChEBI" id="CHEBI:57692"/>
    </cofactor>
</comment>
<comment type="pathway">
    <text evidence="2">Siderophore biosynthesis.</text>
</comment>
<accession>A0A150SZK3</accession>
<dbReference type="AlphaFoldDB" id="A0A150SZK3"/>
<dbReference type="Pfam" id="PF13434">
    <property type="entry name" value="Lys_Orn_oxgnase"/>
    <property type="match status" value="1"/>
</dbReference>
<dbReference type="EMBL" id="JEMC01002069">
    <property type="protein sequence ID" value="KYF91093.1"/>
    <property type="molecule type" value="Genomic_DNA"/>
</dbReference>
<comment type="caution">
    <text evidence="8">The sequence shown here is derived from an EMBL/GenBank/DDBJ whole genome shotgun (WGS) entry which is preliminary data.</text>
</comment>
<evidence type="ECO:0008006" key="10">
    <source>
        <dbReference type="Google" id="ProtNLM"/>
    </source>
</evidence>
<dbReference type="InterPro" id="IPR036188">
    <property type="entry name" value="FAD/NAD-bd_sf"/>
</dbReference>
<dbReference type="PANTHER" id="PTHR42802">
    <property type="entry name" value="MONOOXYGENASE"/>
    <property type="match status" value="1"/>
</dbReference>
<organism evidence="8 9">
    <name type="scientific">Sorangium cellulosum</name>
    <name type="common">Polyangium cellulosum</name>
    <dbReference type="NCBI Taxonomy" id="56"/>
    <lineage>
        <taxon>Bacteria</taxon>
        <taxon>Pseudomonadati</taxon>
        <taxon>Myxococcota</taxon>
        <taxon>Polyangia</taxon>
        <taxon>Polyangiales</taxon>
        <taxon>Polyangiaceae</taxon>
        <taxon>Sorangium</taxon>
    </lineage>
</organism>
<dbReference type="GO" id="GO:0016491">
    <property type="term" value="F:oxidoreductase activity"/>
    <property type="evidence" value="ECO:0007669"/>
    <property type="project" value="UniProtKB-KW"/>
</dbReference>
<protein>
    <recommendedName>
        <fullName evidence="10">L-lysine 6-monooxygenase</fullName>
    </recommendedName>
</protein>
<evidence type="ECO:0000256" key="1">
    <source>
        <dbReference type="ARBA" id="ARBA00001974"/>
    </source>
</evidence>
<dbReference type="SUPFAM" id="SSF51905">
    <property type="entry name" value="FAD/NAD(P)-binding domain"/>
    <property type="match status" value="2"/>
</dbReference>
<evidence type="ECO:0000313" key="8">
    <source>
        <dbReference type="EMBL" id="KYF91093.1"/>
    </source>
</evidence>
<evidence type="ECO:0000256" key="6">
    <source>
        <dbReference type="ARBA" id="ARBA00022857"/>
    </source>
</evidence>
<evidence type="ECO:0000256" key="3">
    <source>
        <dbReference type="ARBA" id="ARBA00007588"/>
    </source>
</evidence>